<keyword evidence="2" id="KW-0233">DNA recombination</keyword>
<keyword evidence="1" id="KW-0238">DNA-binding</keyword>
<dbReference type="CDD" id="cd01189">
    <property type="entry name" value="INT_ICEBs1_C_like"/>
    <property type="match status" value="1"/>
</dbReference>
<gene>
    <name evidence="4" type="ORF">Firmicute1046_0360</name>
</gene>
<organism evidence="4">
    <name type="scientific">uncultured Bacillota bacterium</name>
    <dbReference type="NCBI Taxonomy" id="344338"/>
    <lineage>
        <taxon>Bacteria</taxon>
        <taxon>Bacillati</taxon>
        <taxon>Bacillota</taxon>
        <taxon>environmental samples</taxon>
    </lineage>
</organism>
<dbReference type="InterPro" id="IPR011010">
    <property type="entry name" value="DNA_brk_join_enz"/>
</dbReference>
<dbReference type="Pfam" id="PF00589">
    <property type="entry name" value="Phage_integrase"/>
    <property type="match status" value="1"/>
</dbReference>
<dbReference type="InterPro" id="IPR010998">
    <property type="entry name" value="Integrase_recombinase_N"/>
</dbReference>
<sequence length="347" mass="40292">MLLEIFFNRLALKKQTGSRFKNVPKQEIPLLSQSTIKKIYVLLNEALKKAVSWDMLPKNPLNFQVASGKANVRPSWDTETLQEALKDMEGNTEHPILRLMVHTTFICSGRSSEMTALTWDSIDFKNDTIFINKIIQRCEKTSMEKVRKDKIFLVFPEKYPNKRKKSVLVLKSPKTETSVRNIFMTQQLKQELLERKKQIERAKIILGDDYHDYNLVFCLDNGDPITPNLCLRWFKKWQKSMGDKYPEVVFHSLRSTSTTYKLVMSNGDIKTVQGDTGHAQAKMVTDVYSRIWNKPRQQLAQKVETEFYQAFENTQQCNSAQEKENLKDLLENDSVKKLLEAALSLVQ</sequence>
<protein>
    <recommendedName>
        <fullName evidence="3">Tyr recombinase domain-containing protein</fullName>
    </recommendedName>
</protein>
<dbReference type="InterPro" id="IPR002104">
    <property type="entry name" value="Integrase_catalytic"/>
</dbReference>
<dbReference type="GO" id="GO:0006310">
    <property type="term" value="P:DNA recombination"/>
    <property type="evidence" value="ECO:0007669"/>
    <property type="project" value="UniProtKB-KW"/>
</dbReference>
<dbReference type="EMBL" id="MN577573">
    <property type="protein sequence ID" value="QGT50960.1"/>
    <property type="molecule type" value="Genomic_DNA"/>
</dbReference>
<accession>A0A650EMI5</accession>
<dbReference type="SUPFAM" id="SSF56349">
    <property type="entry name" value="DNA breaking-rejoining enzymes"/>
    <property type="match status" value="1"/>
</dbReference>
<dbReference type="GO" id="GO:0015074">
    <property type="term" value="P:DNA integration"/>
    <property type="evidence" value="ECO:0007669"/>
    <property type="project" value="InterPro"/>
</dbReference>
<proteinExistence type="predicted"/>
<reference evidence="4" key="1">
    <citation type="journal article" date="2020" name="J. ISSAAS">
        <title>Lactobacilli and other gastrointestinal microbiota of Peromyscus leucopus, reservoir host for agents of Lyme disease and other zoonoses in North America.</title>
        <authorList>
            <person name="Milovic A."/>
            <person name="Bassam K."/>
            <person name="Shao H."/>
            <person name="Chatzistamou I."/>
            <person name="Tufts D.M."/>
            <person name="Diuk-Wasser M."/>
            <person name="Barbour A.G."/>
        </authorList>
    </citation>
    <scope>NUCLEOTIDE SEQUENCE</scope>
    <source>
        <strain evidence="4">LL40</strain>
    </source>
</reference>
<dbReference type="PROSITE" id="PS51898">
    <property type="entry name" value="TYR_RECOMBINASE"/>
    <property type="match status" value="1"/>
</dbReference>
<dbReference type="Gene3D" id="1.10.443.10">
    <property type="entry name" value="Intergrase catalytic core"/>
    <property type="match status" value="1"/>
</dbReference>
<dbReference type="InterPro" id="IPR013762">
    <property type="entry name" value="Integrase-like_cat_sf"/>
</dbReference>
<evidence type="ECO:0000259" key="3">
    <source>
        <dbReference type="PROSITE" id="PS51898"/>
    </source>
</evidence>
<feature type="domain" description="Tyr recombinase" evidence="3">
    <location>
        <begin position="72"/>
        <end position="304"/>
    </location>
</feature>
<evidence type="ECO:0000256" key="1">
    <source>
        <dbReference type="ARBA" id="ARBA00023125"/>
    </source>
</evidence>
<dbReference type="Gene3D" id="1.10.150.130">
    <property type="match status" value="1"/>
</dbReference>
<dbReference type="AlphaFoldDB" id="A0A650EMI5"/>
<name>A0A650EMI5_9FIRM</name>
<evidence type="ECO:0000313" key="4">
    <source>
        <dbReference type="EMBL" id="QGT50960.1"/>
    </source>
</evidence>
<dbReference type="GO" id="GO:0003677">
    <property type="term" value="F:DNA binding"/>
    <property type="evidence" value="ECO:0007669"/>
    <property type="project" value="UniProtKB-KW"/>
</dbReference>
<evidence type="ECO:0000256" key="2">
    <source>
        <dbReference type="ARBA" id="ARBA00023172"/>
    </source>
</evidence>